<name>A0AAN7WHL5_9PEZI</name>
<proteinExistence type="predicted"/>
<evidence type="ECO:0000313" key="6">
    <source>
        <dbReference type="Proteomes" id="UP001310594"/>
    </source>
</evidence>
<reference evidence="5" key="1">
    <citation type="submission" date="2023-08" db="EMBL/GenBank/DDBJ databases">
        <title>Black Yeasts Isolated from many extreme environments.</title>
        <authorList>
            <person name="Coleine C."/>
            <person name="Stajich J.E."/>
            <person name="Selbmann L."/>
        </authorList>
    </citation>
    <scope>NUCLEOTIDE SEQUENCE</scope>
    <source>
        <strain evidence="5">CCFEE 5810</strain>
    </source>
</reference>
<accession>A0AAN7WHL5</accession>
<dbReference type="CDD" id="cd22249">
    <property type="entry name" value="UDM1_RNF168_RNF169-like"/>
    <property type="match status" value="1"/>
</dbReference>
<dbReference type="GO" id="GO:0005524">
    <property type="term" value="F:ATP binding"/>
    <property type="evidence" value="ECO:0007669"/>
    <property type="project" value="InterPro"/>
</dbReference>
<dbReference type="InterPro" id="IPR000330">
    <property type="entry name" value="SNF2_N"/>
</dbReference>
<evidence type="ECO:0000256" key="1">
    <source>
        <dbReference type="ARBA" id="ARBA00022741"/>
    </source>
</evidence>
<evidence type="ECO:0000256" key="3">
    <source>
        <dbReference type="SAM" id="MobiDB-lite"/>
    </source>
</evidence>
<keyword evidence="2" id="KW-0067">ATP-binding</keyword>
<feature type="domain" description="Helicase C-terminal" evidence="4">
    <location>
        <begin position="1151"/>
        <end position="1318"/>
    </location>
</feature>
<feature type="compositionally biased region" description="Basic and acidic residues" evidence="3">
    <location>
        <begin position="414"/>
        <end position="425"/>
    </location>
</feature>
<sequence length="1318" mass="148393">MSPPKLPSINGVAFEDLKPPDLYDALGISASQFDQAKATVLQLVDLQRIRLPDPERVVEETGIIQRLKAVFPGQLDTKDAGDVRTAVRSIVNSFRNNRSRSQRSQTAASAASATSVHGGASTLYSMNPPTTVAPFANAGLRQEKFEMPSIKETELEVEFTPTAALVPGDEAELDWFTCHIGMIKGSEQWSGENIDVSNLSFDKCKAGLVGQCHRGQNADDFRLFWTHPEEGEQECFDQPSLEAAILTLQTTLSPSADFIRLQLKHTSAVATKIAFGKTKAEVEVEAAARARRELEDAEKKQREVEDAARARRESEDAEKARRELEEQEKVKRRTEALAKKKREDERRAREKPATDQEAIEIKRRELEEAEKVKKASAAAASKPKVAGTTKVNPSATGGIELDPNTIDLTDDENEGGKRTGPERRPMPKLTIYDPEDMDDLCKNEPWVRALSTEVGQEILVRFRDRAQWMRERKYMWMGPPKEKEYVTGTMAARTLNATPNIVNAAYEEIASLTKKAEDLTLDDIGDDEDGDDEIAPSAGANLIKKHLVKLGRTDDELCEEAREFWKMKEDVWHMSQGGRTFVGLNDDVVLKNYQLLAIYILMKWGQGWESGGFLSDDMGLGKTIQALAVHFTQLLISDNFDEVAEDRRSENPRHLPKDEQDEHSRCTVEDSEEWEYPFACICREHAITFQTMNHHGGAGLVIAPHGITRAWYTEAITKFNLDVLNAYVRIAVNGKGDWTRFPTKRVQALSGEDAKYLRYSKNYPDCVHPEAHRRLVICNVSTWNSHIVDGPWIGHTMKAEQKYYNTFPDPYRPKKAVPELRDVVPRNMIKDKKVRLIFGSLTLDELHKCSKRDTNLMKQLPDFMASWAYFVWLSGTLIDNDLLVPVAALRVMQRKLTKGALQYPAGDFSTFGELAKKAERKFPPIKDVHFPTYMRHANILAKKTENDRLGTPNNTQKFRAKHKAAQLGLKEMLYAYVIRRTSATRWLDGKPAVFMPANYHYDVKLPLVLPGPQSPSINNTEDMRARRIQGLMDSVQTNKARARAKRDAEDGEEDDTPWKDPLKGRNPKSHFFARVASSFPALLDFFDVRDPAQPNVPMGAGVRKPIDWHMNLITPIHKADLKPKTFKNGMPDHSWIAEIKRWAEDSPKVAWTQQLIELLDQRAGGAGAHVMVFCGHIASATFLYVYLKYHLGWDGVCLVHAEVSEEQRSALVGAFQGYPPTDDQPPLKFPLVDNVRIIITTYELMGVGFTCTAANNTIMFEPATTPKEEKQASGRTCRTTQEEPVCYSYREYSEMSPVEADLIAHTHARSATSGQLVG</sequence>
<organism evidence="5 6">
    <name type="scientific">Elasticomyces elasticus</name>
    <dbReference type="NCBI Taxonomy" id="574655"/>
    <lineage>
        <taxon>Eukaryota</taxon>
        <taxon>Fungi</taxon>
        <taxon>Dikarya</taxon>
        <taxon>Ascomycota</taxon>
        <taxon>Pezizomycotina</taxon>
        <taxon>Dothideomycetes</taxon>
        <taxon>Dothideomycetidae</taxon>
        <taxon>Mycosphaerellales</taxon>
        <taxon>Teratosphaeriaceae</taxon>
        <taxon>Elasticomyces</taxon>
    </lineage>
</organism>
<dbReference type="EMBL" id="JAVRQU010000002">
    <property type="protein sequence ID" value="KAK5706497.1"/>
    <property type="molecule type" value="Genomic_DNA"/>
</dbReference>
<dbReference type="PROSITE" id="PS51194">
    <property type="entry name" value="HELICASE_CTER"/>
    <property type="match status" value="1"/>
</dbReference>
<feature type="region of interest" description="Disordered" evidence="3">
    <location>
        <begin position="292"/>
        <end position="358"/>
    </location>
</feature>
<dbReference type="InterPro" id="IPR001650">
    <property type="entry name" value="Helicase_C-like"/>
</dbReference>
<dbReference type="Pfam" id="PF00271">
    <property type="entry name" value="Helicase_C"/>
    <property type="match status" value="1"/>
</dbReference>
<feature type="compositionally biased region" description="Low complexity" evidence="3">
    <location>
        <begin position="375"/>
        <end position="386"/>
    </location>
</feature>
<keyword evidence="1" id="KW-0547">Nucleotide-binding</keyword>
<dbReference type="Proteomes" id="UP001310594">
    <property type="component" value="Unassembled WGS sequence"/>
</dbReference>
<evidence type="ECO:0000313" key="5">
    <source>
        <dbReference type="EMBL" id="KAK5706497.1"/>
    </source>
</evidence>
<gene>
    <name evidence="5" type="ORF">LTR97_001486</name>
</gene>
<protein>
    <recommendedName>
        <fullName evidence="4">Helicase C-terminal domain-containing protein</fullName>
    </recommendedName>
</protein>
<dbReference type="Pfam" id="PF00176">
    <property type="entry name" value="SNF2-rel_dom"/>
    <property type="match status" value="1"/>
</dbReference>
<comment type="caution">
    <text evidence="5">The sequence shown here is derived from an EMBL/GenBank/DDBJ whole genome shotgun (WGS) entry which is preliminary data.</text>
</comment>
<evidence type="ECO:0000256" key="2">
    <source>
        <dbReference type="ARBA" id="ARBA00022840"/>
    </source>
</evidence>
<feature type="region of interest" description="Disordered" evidence="3">
    <location>
        <begin position="647"/>
        <end position="666"/>
    </location>
</feature>
<feature type="region of interest" description="Disordered" evidence="3">
    <location>
        <begin position="375"/>
        <end position="436"/>
    </location>
</feature>
<dbReference type="SUPFAM" id="SSF52540">
    <property type="entry name" value="P-loop containing nucleoside triphosphate hydrolases"/>
    <property type="match status" value="2"/>
</dbReference>
<dbReference type="Gene3D" id="3.40.50.300">
    <property type="entry name" value="P-loop containing nucleotide triphosphate hydrolases"/>
    <property type="match status" value="2"/>
</dbReference>
<dbReference type="PANTHER" id="PTHR10799">
    <property type="entry name" value="SNF2/RAD54 HELICASE FAMILY"/>
    <property type="match status" value="1"/>
</dbReference>
<dbReference type="InterPro" id="IPR027417">
    <property type="entry name" value="P-loop_NTPase"/>
</dbReference>
<evidence type="ECO:0000259" key="4">
    <source>
        <dbReference type="PROSITE" id="PS51194"/>
    </source>
</evidence>
<feature type="region of interest" description="Disordered" evidence="3">
    <location>
        <begin position="1032"/>
        <end position="1065"/>
    </location>
</feature>